<protein>
    <submittedName>
        <fullName evidence="2">Uncharacterized protein</fullName>
    </submittedName>
</protein>
<keyword evidence="1" id="KW-0472">Membrane</keyword>
<feature type="transmembrane region" description="Helical" evidence="1">
    <location>
        <begin position="110"/>
        <end position="135"/>
    </location>
</feature>
<sequence length="216" mass="25315">MRTQGQQNQKNPKRKSKLREYTSEFILDGANQFVFTFPIFMIPLMKAFYGNYMPLIVYVALMVLFFFAFFIIYSIKNGFILWHKPKTSWAFRSLPQKTYIQNLSRFLKNYGFGSTAVFLTIALPMVYASIIVLLGTEKYKGFWVGFIMIVGWDLVIYLFSIAAGMERQFNAWKRENVTRNMTSAQYADFQREEYLAERGRAAGFNEGYMVGRNSRH</sequence>
<dbReference type="STRING" id="743299.Acife_2966"/>
<keyword evidence="1" id="KW-0812">Transmembrane</keyword>
<evidence type="ECO:0000256" key="1">
    <source>
        <dbReference type="SAM" id="Phobius"/>
    </source>
</evidence>
<dbReference type="HOGENOM" id="CLU_1275419_0_0_6"/>
<keyword evidence="1" id="KW-1133">Transmembrane helix</keyword>
<accession>G0JTS5</accession>
<feature type="transmembrane region" description="Helical" evidence="1">
    <location>
        <begin position="141"/>
        <end position="164"/>
    </location>
</feature>
<evidence type="ECO:0000313" key="3">
    <source>
        <dbReference type="Proteomes" id="UP000009220"/>
    </source>
</evidence>
<organism evidence="2 3">
    <name type="scientific">Acidithiobacillus ferrivorans SS3</name>
    <dbReference type="NCBI Taxonomy" id="743299"/>
    <lineage>
        <taxon>Bacteria</taxon>
        <taxon>Pseudomonadati</taxon>
        <taxon>Pseudomonadota</taxon>
        <taxon>Acidithiobacillia</taxon>
        <taxon>Acidithiobacillales</taxon>
        <taxon>Acidithiobacillaceae</taxon>
        <taxon>Acidithiobacillus</taxon>
    </lineage>
</organism>
<dbReference type="RefSeq" id="WP_014030282.1">
    <property type="nucleotide sequence ID" value="NC_015942.1"/>
</dbReference>
<reference evidence="2 3" key="1">
    <citation type="journal article" date="2011" name="J. Bacteriol.">
        <title>Draft genome of the psychrotolerant acidophile Acidithiobacillus ferrivorans SS3.</title>
        <authorList>
            <person name="Liljeqvist M."/>
            <person name="Valdes J."/>
            <person name="Holmes D.S."/>
            <person name="Dopson M."/>
        </authorList>
    </citation>
    <scope>NUCLEOTIDE SEQUENCE [LARGE SCALE GENOMIC DNA]</scope>
    <source>
        <strain evidence="2 3">SS3</strain>
    </source>
</reference>
<dbReference type="KEGG" id="afi:Acife_2966"/>
<gene>
    <name evidence="2" type="ORF">Acife_2966</name>
</gene>
<dbReference type="EMBL" id="CP002985">
    <property type="protein sequence ID" value="AEM49040.1"/>
    <property type="molecule type" value="Genomic_DNA"/>
</dbReference>
<dbReference type="AlphaFoldDB" id="G0JTS5"/>
<dbReference type="Proteomes" id="UP000009220">
    <property type="component" value="Chromosome"/>
</dbReference>
<feature type="transmembrane region" description="Helical" evidence="1">
    <location>
        <begin position="21"/>
        <end position="43"/>
    </location>
</feature>
<feature type="transmembrane region" description="Helical" evidence="1">
    <location>
        <begin position="55"/>
        <end position="75"/>
    </location>
</feature>
<proteinExistence type="predicted"/>
<evidence type="ECO:0000313" key="2">
    <source>
        <dbReference type="EMBL" id="AEM49040.1"/>
    </source>
</evidence>
<name>G0JTS5_9PROT</name>